<comment type="activity regulation">
    <text evidence="11">Allosterically activated by GTP.</text>
</comment>
<feature type="binding site" evidence="11">
    <location>
        <begin position="140"/>
        <end position="148"/>
    </location>
    <ligand>
        <name>5-phospho-alpha-D-ribose 1-diphosphate</name>
        <dbReference type="ChEBI" id="CHEBI:58017"/>
    </ligand>
</feature>
<dbReference type="AlphaFoldDB" id="A0A830DZ58"/>
<keyword evidence="5 11" id="KW-0328">Glycosyltransferase</keyword>
<reference evidence="13" key="1">
    <citation type="journal article" date="2014" name="Int. J. Syst. Evol. Microbiol.">
        <title>Complete genome sequence of Corynebacterium casei LMG S-19264T (=DSM 44701T), isolated from a smear-ripened cheese.</title>
        <authorList>
            <consortium name="US DOE Joint Genome Institute (JGI-PGF)"/>
            <person name="Walter F."/>
            <person name="Albersmeier A."/>
            <person name="Kalinowski J."/>
            <person name="Ruckert C."/>
        </authorList>
    </citation>
    <scope>NUCLEOTIDE SEQUENCE</scope>
    <source>
        <strain evidence="13">JCM 11219</strain>
    </source>
</reference>
<dbReference type="RefSeq" id="WP_188602170.1">
    <property type="nucleotide sequence ID" value="NZ_AP026830.1"/>
</dbReference>
<feature type="binding site" evidence="11">
    <location>
        <begin position="209"/>
        <end position="211"/>
    </location>
    <ligand>
        <name>uracil</name>
        <dbReference type="ChEBI" id="CHEBI:17568"/>
    </ligand>
</feature>
<comment type="function">
    <text evidence="11">Catalyzes the conversion of uracil and 5-phospho-alpha-D-ribose 1-diphosphate (PRPP) to UMP and diphosphate.</text>
</comment>
<keyword evidence="4 11" id="KW-0021">Allosteric enzyme</keyword>
<dbReference type="UniPathway" id="UPA00574">
    <property type="reaction ID" value="UER00636"/>
</dbReference>
<dbReference type="HAMAP" id="MF_01218_A">
    <property type="entry name" value="Upp_A"/>
    <property type="match status" value="1"/>
</dbReference>
<keyword evidence="8 11" id="KW-0460">Magnesium</keyword>
<evidence type="ECO:0000256" key="11">
    <source>
        <dbReference type="HAMAP-Rule" id="MF_01218"/>
    </source>
</evidence>
<dbReference type="InterPro" id="IPR005765">
    <property type="entry name" value="UPRT"/>
</dbReference>
<comment type="cofactor">
    <cofactor evidence="11">
        <name>Mg(2+)</name>
        <dbReference type="ChEBI" id="CHEBI:18420"/>
    </cofactor>
    <text evidence="11">Binds 1 Mg(2+) ion per subunit. The magnesium is bound as Mg-PRPP.</text>
</comment>
<dbReference type="GO" id="GO:0006223">
    <property type="term" value="P:uracil salvage"/>
    <property type="evidence" value="ECO:0007669"/>
    <property type="project" value="InterPro"/>
</dbReference>
<dbReference type="Pfam" id="PF14681">
    <property type="entry name" value="UPRTase"/>
    <property type="match status" value="1"/>
</dbReference>
<comment type="catalytic activity">
    <reaction evidence="11">
        <text>UMP + diphosphate = 5-phospho-alpha-D-ribose 1-diphosphate + uracil</text>
        <dbReference type="Rhea" id="RHEA:13017"/>
        <dbReference type="ChEBI" id="CHEBI:17568"/>
        <dbReference type="ChEBI" id="CHEBI:33019"/>
        <dbReference type="ChEBI" id="CHEBI:57865"/>
        <dbReference type="ChEBI" id="CHEBI:58017"/>
        <dbReference type="EC" id="2.4.2.9"/>
    </reaction>
</comment>
<dbReference type="Proteomes" id="UP000657075">
    <property type="component" value="Unassembled WGS sequence"/>
</dbReference>
<dbReference type="InterPro" id="IPR034331">
    <property type="entry name" value="Upp_A"/>
</dbReference>
<feature type="binding site" evidence="11">
    <location>
        <begin position="31"/>
        <end position="35"/>
    </location>
    <ligand>
        <name>GTP</name>
        <dbReference type="ChEBI" id="CHEBI:37565"/>
    </ligand>
</feature>
<feature type="domain" description="Phosphoribosyltransferase" evidence="12">
    <location>
        <begin position="6"/>
        <end position="217"/>
    </location>
</feature>
<evidence type="ECO:0000256" key="1">
    <source>
        <dbReference type="ARBA" id="ARBA00005180"/>
    </source>
</evidence>
<reference evidence="13" key="2">
    <citation type="submission" date="2020-09" db="EMBL/GenBank/DDBJ databases">
        <authorList>
            <person name="Sun Q."/>
            <person name="Ohkuma M."/>
        </authorList>
    </citation>
    <scope>NUCLEOTIDE SEQUENCE</scope>
    <source>
        <strain evidence="13">JCM 11219</strain>
    </source>
</reference>
<name>A0A830DZ58_9CREN</name>
<feature type="binding site" evidence="11">
    <location>
        <position position="210"/>
    </location>
    <ligand>
        <name>5-phospho-alpha-D-ribose 1-diphosphate</name>
        <dbReference type="ChEBI" id="CHEBI:58017"/>
    </ligand>
</feature>
<keyword evidence="6 11" id="KW-0808">Transferase</keyword>
<dbReference type="InterPro" id="IPR029057">
    <property type="entry name" value="PRTase-like"/>
</dbReference>
<gene>
    <name evidence="11" type="primary">upp</name>
    <name evidence="13" type="ORF">GCM10007112_00060</name>
</gene>
<evidence type="ECO:0000256" key="3">
    <source>
        <dbReference type="ARBA" id="ARBA00011894"/>
    </source>
</evidence>
<dbReference type="NCBIfam" id="TIGR01091">
    <property type="entry name" value="upp"/>
    <property type="match status" value="1"/>
</dbReference>
<proteinExistence type="inferred from homology"/>
<dbReference type="EC" id="2.4.2.9" evidence="3 11"/>
<evidence type="ECO:0000259" key="12">
    <source>
        <dbReference type="Pfam" id="PF14681"/>
    </source>
</evidence>
<dbReference type="GO" id="GO:0004845">
    <property type="term" value="F:uracil phosphoribosyltransferase activity"/>
    <property type="evidence" value="ECO:0007669"/>
    <property type="project" value="UniProtKB-UniRule"/>
</dbReference>
<feature type="binding site" evidence="11">
    <location>
        <position position="106"/>
    </location>
    <ligand>
        <name>5-phospho-alpha-D-ribose 1-diphosphate</name>
        <dbReference type="ChEBI" id="CHEBI:58017"/>
    </ligand>
</feature>
<comment type="caution">
    <text evidence="13">The sequence shown here is derived from an EMBL/GenBank/DDBJ whole genome shotgun (WGS) entry which is preliminary data.</text>
</comment>
<evidence type="ECO:0000256" key="6">
    <source>
        <dbReference type="ARBA" id="ARBA00022679"/>
    </source>
</evidence>
<evidence type="ECO:0000313" key="14">
    <source>
        <dbReference type="Proteomes" id="UP000657075"/>
    </source>
</evidence>
<accession>A0A830DZ58</accession>
<evidence type="ECO:0000313" key="13">
    <source>
        <dbReference type="EMBL" id="GGI67095.1"/>
    </source>
</evidence>
<dbReference type="GO" id="GO:0005525">
    <property type="term" value="F:GTP binding"/>
    <property type="evidence" value="ECO:0007669"/>
    <property type="project" value="UniProtKB-KW"/>
</dbReference>
<dbReference type="SUPFAM" id="SSF53271">
    <property type="entry name" value="PRTase-like"/>
    <property type="match status" value="1"/>
</dbReference>
<dbReference type="Gene3D" id="3.40.50.2020">
    <property type="match status" value="1"/>
</dbReference>
<dbReference type="GeneID" id="76206853"/>
<keyword evidence="7 11" id="KW-0547">Nucleotide-binding</keyword>
<dbReference type="GO" id="GO:0044206">
    <property type="term" value="P:UMP salvage"/>
    <property type="evidence" value="ECO:0007669"/>
    <property type="project" value="UniProtKB-UniRule"/>
</dbReference>
<dbReference type="CDD" id="cd06223">
    <property type="entry name" value="PRTases_typeI"/>
    <property type="match status" value="1"/>
</dbReference>
<evidence type="ECO:0000256" key="5">
    <source>
        <dbReference type="ARBA" id="ARBA00022676"/>
    </source>
</evidence>
<dbReference type="OrthoDB" id="80352at2157"/>
<dbReference type="InterPro" id="IPR000836">
    <property type="entry name" value="PRTase_dom"/>
</dbReference>
<evidence type="ECO:0000256" key="2">
    <source>
        <dbReference type="ARBA" id="ARBA00009516"/>
    </source>
</evidence>
<organism evidence="13 14">
    <name type="scientific">Vulcanisaeta souniana JCM 11219</name>
    <dbReference type="NCBI Taxonomy" id="1293586"/>
    <lineage>
        <taxon>Archaea</taxon>
        <taxon>Thermoproteota</taxon>
        <taxon>Thermoprotei</taxon>
        <taxon>Thermoproteales</taxon>
        <taxon>Thermoproteaceae</taxon>
        <taxon>Vulcanisaeta</taxon>
    </lineage>
</organism>
<dbReference type="NCBIfam" id="NF001097">
    <property type="entry name" value="PRK00129.1"/>
    <property type="match status" value="1"/>
</dbReference>
<feature type="binding site" evidence="11">
    <location>
        <position position="81"/>
    </location>
    <ligand>
        <name>5-phospho-alpha-D-ribose 1-diphosphate</name>
        <dbReference type="ChEBI" id="CHEBI:58017"/>
    </ligand>
</feature>
<evidence type="ECO:0000256" key="7">
    <source>
        <dbReference type="ARBA" id="ARBA00022741"/>
    </source>
</evidence>
<evidence type="ECO:0000256" key="9">
    <source>
        <dbReference type="ARBA" id="ARBA00023134"/>
    </source>
</evidence>
<dbReference type="EMBL" id="BMNM01000001">
    <property type="protein sequence ID" value="GGI67095.1"/>
    <property type="molecule type" value="Genomic_DNA"/>
</dbReference>
<comment type="similarity">
    <text evidence="2 11">Belongs to the UPRTase family.</text>
</comment>
<evidence type="ECO:0000256" key="10">
    <source>
        <dbReference type="ARBA" id="ARBA00031082"/>
    </source>
</evidence>
<feature type="binding site" evidence="11">
    <location>
        <position position="204"/>
    </location>
    <ligand>
        <name>uracil</name>
        <dbReference type="ChEBI" id="CHEBI:17568"/>
    </ligand>
</feature>
<evidence type="ECO:0000256" key="4">
    <source>
        <dbReference type="ARBA" id="ARBA00022533"/>
    </source>
</evidence>
<sequence>MGRVVVIDHPLAQAILTTLRNRDTKQIEFRKGLVRLGRLMGYEIVKSMDIENVEVETPLGVKARGVRIRDLDHVVIIQVLRAAMPLVEGLVKIFANARMGVVSARRVEESHSPGSLDFDIEITYVKVPRILGDDTLIVADPMLATGSTITAVLKHVLKYGSPKRVIIASVIATKYGIERVLREYPFSEIYTVAIDPEINERGYIVPGLGDAGDRAFGSQ</sequence>
<protein>
    <recommendedName>
        <fullName evidence="3 11">Uracil phosphoribosyltransferase</fullName>
        <ecNumber evidence="3 11">2.4.2.9</ecNumber>
    </recommendedName>
    <alternativeName>
        <fullName evidence="10 11">UMP pyrophosphorylase</fullName>
    </alternativeName>
    <alternativeName>
        <fullName evidence="11">UPRTase</fullName>
    </alternativeName>
</protein>
<comment type="pathway">
    <text evidence="1 11">Pyrimidine metabolism; UMP biosynthesis via salvage pathway; UMP from uracil: step 1/1.</text>
</comment>
<keyword evidence="9 11" id="KW-0342">GTP-binding</keyword>
<dbReference type="GO" id="GO:0000287">
    <property type="term" value="F:magnesium ion binding"/>
    <property type="evidence" value="ECO:0007669"/>
    <property type="project" value="UniProtKB-UniRule"/>
</dbReference>
<evidence type="ECO:0000256" key="8">
    <source>
        <dbReference type="ARBA" id="ARBA00022842"/>
    </source>
</evidence>